<dbReference type="InterPro" id="IPR044554">
    <property type="entry name" value="ANAPC2"/>
</dbReference>
<keyword evidence="5" id="KW-0131">Cell cycle</keyword>
<evidence type="ECO:0000256" key="4">
    <source>
        <dbReference type="ARBA" id="ARBA00022786"/>
    </source>
</evidence>
<dbReference type="Gene3D" id="3.30.230.130">
    <property type="entry name" value="Cullin, Chain C, Domain 2"/>
    <property type="match status" value="1"/>
</dbReference>
<dbReference type="Proteomes" id="UP000241890">
    <property type="component" value="Unassembled WGS sequence"/>
</dbReference>
<feature type="domain" description="Cullin family profile" evidence="8">
    <location>
        <begin position="441"/>
        <end position="684"/>
    </location>
</feature>
<evidence type="ECO:0000313" key="9">
    <source>
        <dbReference type="EMBL" id="GBG30278.1"/>
    </source>
</evidence>
<comment type="caution">
    <text evidence="9">The sequence shown here is derived from an EMBL/GenBank/DDBJ whole genome shotgun (WGS) entry which is preliminary data.</text>
</comment>
<dbReference type="GO" id="GO:0070979">
    <property type="term" value="P:protein K11-linked ubiquitination"/>
    <property type="evidence" value="ECO:0007669"/>
    <property type="project" value="TreeGrafter"/>
</dbReference>
<evidence type="ECO:0000259" key="8">
    <source>
        <dbReference type="PROSITE" id="PS50069"/>
    </source>
</evidence>
<dbReference type="Pfam" id="PF08672">
    <property type="entry name" value="ANAPC2"/>
    <property type="match status" value="1"/>
</dbReference>
<dbReference type="Pfam" id="PF26557">
    <property type="entry name" value="Cullin_AB"/>
    <property type="match status" value="1"/>
</dbReference>
<keyword evidence="3" id="KW-0498">Mitosis</keyword>
<evidence type="ECO:0000256" key="6">
    <source>
        <dbReference type="PROSITE-ProRule" id="PRU00330"/>
    </source>
</evidence>
<dbReference type="Gene3D" id="1.10.10.10">
    <property type="entry name" value="Winged helix-like DNA-binding domain superfamily/Winged helix DNA-binding domain"/>
    <property type="match status" value="1"/>
</dbReference>
<dbReference type="InterPro" id="IPR036388">
    <property type="entry name" value="WH-like_DNA-bd_sf"/>
</dbReference>
<dbReference type="GO" id="GO:0051301">
    <property type="term" value="P:cell division"/>
    <property type="evidence" value="ECO:0007669"/>
    <property type="project" value="UniProtKB-KW"/>
</dbReference>
<keyword evidence="10" id="KW-1185">Reference proteome</keyword>
<dbReference type="InterPro" id="IPR036390">
    <property type="entry name" value="WH_DNA-bd_sf"/>
</dbReference>
<dbReference type="PANTHER" id="PTHR45957">
    <property type="entry name" value="ANAPHASE-PROMOTING COMPLEX SUBUNIT 2"/>
    <property type="match status" value="1"/>
</dbReference>
<sequence>MAAAAAAWTACLRACEARLGGGAWTAGEAEAALEAAATDSSMAALLQAWLLSEMEARRLRPGAERFAQALGNAAGGLDACMTIACETLEPLLDLARALDRVTQAKRLDAGQTSACQALRTAFNNAFLLGEASKLGIFRKRVYVYLDRALTGHQKAQRTRDEEDSEAGSSADEDEDDDDENDDDEEEGGAGADADADADVSMTAASSKMPLDEFGRRMVILEWFLLIEEPLSDILCKSTEKNISRVCKGKFEYNLLGRVRAWLDSVALAWLQELLQVCLADPVVCKEKFAQYRARLEFHVFETLCDLRMAEVFDIITEFPESSPALEDLKDCLARTHQHRDLVLSLRQAFASRLLHPGANTAQILDVYIATIKALRLVDTSGVLLEAISEPIKSYLRKREDTVRCIVTSLTDDSNSELFEELGRETEIRPIAHDYDESDNEDPDEENARGADPEAWTPDPIEADPRKTSRSRRSNDILSMLVHIYGSKELFVNEYRLMLADKLLSSLEFDAEREVRNLELLKLRFGESSMTSCEIMVKDIEESKRINTNIGTTLAGKTLLREAARSYPNIDLQTMETTIISKQFWPTLHGDEINLHPLVKQRMEAIAHEYSVLKNPRQLNWKTNLGMVELELEFDDDQCKTFTVSPILANLIMYFGDKKTWNLPDLAREMDVDSDVVRKRMSYWVNAGVVRAERVPLPEEVTYTAVDRLSEDHNGDEVNAEDDDADRAVSADAQLAEEMKVYESFVRGMLNNYDALTLERIHNMLKMFVSTGEHKYEKNINELEAFLDKLVKDEVLEVTNGSYFLKK</sequence>
<dbReference type="GO" id="GO:0005680">
    <property type="term" value="C:anaphase-promoting complex"/>
    <property type="evidence" value="ECO:0007669"/>
    <property type="project" value="TreeGrafter"/>
</dbReference>
<name>A0A2R5GKM1_9STRA</name>
<evidence type="ECO:0000256" key="5">
    <source>
        <dbReference type="ARBA" id="ARBA00023306"/>
    </source>
</evidence>
<dbReference type="Pfam" id="PF25773">
    <property type="entry name" value="TPR_ANAPC2"/>
    <property type="match status" value="1"/>
</dbReference>
<organism evidence="9 10">
    <name type="scientific">Hondaea fermentalgiana</name>
    <dbReference type="NCBI Taxonomy" id="2315210"/>
    <lineage>
        <taxon>Eukaryota</taxon>
        <taxon>Sar</taxon>
        <taxon>Stramenopiles</taxon>
        <taxon>Bigyra</taxon>
        <taxon>Labyrinthulomycetes</taxon>
        <taxon>Thraustochytrida</taxon>
        <taxon>Thraustochytriidae</taxon>
        <taxon>Hondaea</taxon>
    </lineage>
</organism>
<dbReference type="SUPFAM" id="SSF75632">
    <property type="entry name" value="Cullin homology domain"/>
    <property type="match status" value="1"/>
</dbReference>
<keyword evidence="2" id="KW-0132">Cell division</keyword>
<dbReference type="Gene3D" id="1.20.1310.10">
    <property type="entry name" value="Cullin Repeats"/>
    <property type="match status" value="1"/>
</dbReference>
<dbReference type="GO" id="GO:0031625">
    <property type="term" value="F:ubiquitin protein ligase binding"/>
    <property type="evidence" value="ECO:0007669"/>
    <property type="project" value="InterPro"/>
</dbReference>
<comment type="similarity">
    <text evidence="6">Belongs to the cullin family.</text>
</comment>
<feature type="region of interest" description="Disordered" evidence="7">
    <location>
        <begin position="429"/>
        <end position="471"/>
    </location>
</feature>
<feature type="compositionally biased region" description="Acidic residues" evidence="7">
    <location>
        <begin position="161"/>
        <end position="197"/>
    </location>
</feature>
<evidence type="ECO:0000256" key="2">
    <source>
        <dbReference type="ARBA" id="ARBA00022618"/>
    </source>
</evidence>
<dbReference type="SUPFAM" id="SSF46785">
    <property type="entry name" value="Winged helix' DNA-binding domain"/>
    <property type="match status" value="1"/>
</dbReference>
<evidence type="ECO:0000256" key="1">
    <source>
        <dbReference type="ARBA" id="ARBA00016068"/>
    </source>
</evidence>
<keyword evidence="4" id="KW-0833">Ubl conjugation pathway</keyword>
<dbReference type="SMART" id="SM01013">
    <property type="entry name" value="APC2"/>
    <property type="match status" value="1"/>
</dbReference>
<evidence type="ECO:0000256" key="3">
    <source>
        <dbReference type="ARBA" id="ARBA00022776"/>
    </source>
</evidence>
<evidence type="ECO:0000256" key="7">
    <source>
        <dbReference type="SAM" id="MobiDB-lite"/>
    </source>
</evidence>
<dbReference type="InterPro" id="IPR059120">
    <property type="entry name" value="Cullin-like_AB"/>
</dbReference>
<dbReference type="GO" id="GO:0007091">
    <property type="term" value="P:metaphase/anaphase transition of mitotic cell cycle"/>
    <property type="evidence" value="ECO:0007669"/>
    <property type="project" value="TreeGrafter"/>
</dbReference>
<protein>
    <recommendedName>
        <fullName evidence="1">Anaphase-promoting complex subunit 2</fullName>
    </recommendedName>
</protein>
<dbReference type="OrthoDB" id="5581181at2759"/>
<dbReference type="InterPro" id="IPR036317">
    <property type="entry name" value="Cullin_homology_sf"/>
</dbReference>
<dbReference type="InterPro" id="IPR057975">
    <property type="entry name" value="TPR_ANAPC2"/>
</dbReference>
<feature type="compositionally biased region" description="Acidic residues" evidence="7">
    <location>
        <begin position="435"/>
        <end position="444"/>
    </location>
</feature>
<dbReference type="SMART" id="SM00182">
    <property type="entry name" value="CULLIN"/>
    <property type="match status" value="1"/>
</dbReference>
<dbReference type="AlphaFoldDB" id="A0A2R5GKM1"/>
<proteinExistence type="inferred from homology"/>
<dbReference type="PROSITE" id="PS50069">
    <property type="entry name" value="CULLIN_2"/>
    <property type="match status" value="1"/>
</dbReference>
<dbReference type="EMBL" id="BEYU01000074">
    <property type="protein sequence ID" value="GBG30278.1"/>
    <property type="molecule type" value="Genomic_DNA"/>
</dbReference>
<dbReference type="PANTHER" id="PTHR45957:SF1">
    <property type="entry name" value="ANAPHASE-PROMOTING COMPLEX SUBUNIT 2"/>
    <property type="match status" value="1"/>
</dbReference>
<reference evidence="9 10" key="1">
    <citation type="submission" date="2017-12" db="EMBL/GenBank/DDBJ databases">
        <title>Sequencing, de novo assembly and annotation of complete genome of a new Thraustochytrid species, strain FCC1311.</title>
        <authorList>
            <person name="Sedici K."/>
            <person name="Godart F."/>
            <person name="Aiese Cigliano R."/>
            <person name="Sanseverino W."/>
            <person name="Barakat M."/>
            <person name="Ortet P."/>
            <person name="Marechal E."/>
            <person name="Cagnac O."/>
            <person name="Amato A."/>
        </authorList>
    </citation>
    <scope>NUCLEOTIDE SEQUENCE [LARGE SCALE GENOMIC DNA]</scope>
</reference>
<dbReference type="InterPro" id="IPR014786">
    <property type="entry name" value="ANAPC2_C"/>
</dbReference>
<dbReference type="GO" id="GO:0006511">
    <property type="term" value="P:ubiquitin-dependent protein catabolic process"/>
    <property type="evidence" value="ECO:0007669"/>
    <property type="project" value="InterPro"/>
</dbReference>
<dbReference type="InParanoid" id="A0A2R5GKM1"/>
<dbReference type="InterPro" id="IPR016158">
    <property type="entry name" value="Cullin_homology"/>
</dbReference>
<gene>
    <name evidence="9" type="ORF">FCC1311_064972</name>
</gene>
<accession>A0A2R5GKM1</accession>
<evidence type="ECO:0000313" key="10">
    <source>
        <dbReference type="Proteomes" id="UP000241890"/>
    </source>
</evidence>
<feature type="region of interest" description="Disordered" evidence="7">
    <location>
        <begin position="153"/>
        <end position="198"/>
    </location>
</feature>